<evidence type="ECO:0000313" key="2">
    <source>
        <dbReference type="EMBL" id="SDR90677.1"/>
    </source>
</evidence>
<dbReference type="Proteomes" id="UP000198983">
    <property type="component" value="Chromosome I"/>
</dbReference>
<dbReference type="EMBL" id="LT629732">
    <property type="protein sequence ID" value="SDR90677.1"/>
    <property type="molecule type" value="Genomic_DNA"/>
</dbReference>
<dbReference type="InterPro" id="IPR036513">
    <property type="entry name" value="STAS_dom_sf"/>
</dbReference>
<protein>
    <recommendedName>
        <fullName evidence="1">STAS domain-containing protein</fullName>
    </recommendedName>
</protein>
<evidence type="ECO:0000259" key="1">
    <source>
        <dbReference type="Pfam" id="PF01740"/>
    </source>
</evidence>
<sequence>MASVAGAVTDHNAWELKRRLQWLLLSRPPVLLLQLNQARFVGPLGVRCLAAAYQRAGQLGVDMRVAAPASGDNRVLHMTRPGHPLMP</sequence>
<proteinExistence type="predicted"/>
<organism evidence="2 3">
    <name type="scientific">Actinopolymorpha singaporensis</name>
    <dbReference type="NCBI Taxonomy" id="117157"/>
    <lineage>
        <taxon>Bacteria</taxon>
        <taxon>Bacillati</taxon>
        <taxon>Actinomycetota</taxon>
        <taxon>Actinomycetes</taxon>
        <taxon>Propionibacteriales</taxon>
        <taxon>Actinopolymorphaceae</taxon>
        <taxon>Actinopolymorpha</taxon>
    </lineage>
</organism>
<keyword evidence="3" id="KW-1185">Reference proteome</keyword>
<feature type="domain" description="STAS" evidence="1">
    <location>
        <begin position="4"/>
        <end position="79"/>
    </location>
</feature>
<dbReference type="InterPro" id="IPR002645">
    <property type="entry name" value="STAS_dom"/>
</dbReference>
<gene>
    <name evidence="2" type="ORF">SAMN04489717_0981</name>
</gene>
<dbReference type="AlphaFoldDB" id="A0A1H1MVG6"/>
<name>A0A1H1MVG6_9ACTN</name>
<evidence type="ECO:0000313" key="3">
    <source>
        <dbReference type="Proteomes" id="UP000198983"/>
    </source>
</evidence>
<reference evidence="2 3" key="1">
    <citation type="submission" date="2016-10" db="EMBL/GenBank/DDBJ databases">
        <authorList>
            <person name="de Groot N.N."/>
        </authorList>
    </citation>
    <scope>NUCLEOTIDE SEQUENCE [LARGE SCALE GENOMIC DNA]</scope>
    <source>
        <strain evidence="2 3">DSM 22024</strain>
    </source>
</reference>
<dbReference type="SUPFAM" id="SSF52091">
    <property type="entry name" value="SpoIIaa-like"/>
    <property type="match status" value="1"/>
</dbReference>
<dbReference type="Gene3D" id="3.30.750.24">
    <property type="entry name" value="STAS domain"/>
    <property type="match status" value="1"/>
</dbReference>
<dbReference type="Pfam" id="PF01740">
    <property type="entry name" value="STAS"/>
    <property type="match status" value="1"/>
</dbReference>
<accession>A0A1H1MVG6</accession>
<dbReference type="CDD" id="cd07043">
    <property type="entry name" value="STAS_anti-anti-sigma_factors"/>
    <property type="match status" value="1"/>
</dbReference>